<evidence type="ECO:0000313" key="1">
    <source>
        <dbReference type="EMBL" id="EXU99227.1"/>
    </source>
</evidence>
<gene>
    <name evidence="1" type="ORF">X797_007655</name>
</gene>
<evidence type="ECO:0008006" key="3">
    <source>
        <dbReference type="Google" id="ProtNLM"/>
    </source>
</evidence>
<dbReference type="HOGENOM" id="CLU_022205_1_0_1"/>
<evidence type="ECO:0000313" key="2">
    <source>
        <dbReference type="Proteomes" id="UP000030151"/>
    </source>
</evidence>
<dbReference type="Proteomes" id="UP000030151">
    <property type="component" value="Unassembled WGS sequence"/>
</dbReference>
<comment type="caution">
    <text evidence="1">The sequence shown here is derived from an EMBL/GenBank/DDBJ whole genome shotgun (WGS) entry which is preliminary data.</text>
</comment>
<reference evidence="1 2" key="1">
    <citation type="submission" date="2014-02" db="EMBL/GenBank/DDBJ databases">
        <title>The genome sequence of the entomopathogenic fungus Metarhizium robertsii ARSEF 2575.</title>
        <authorList>
            <person name="Giuliano Garisto Donzelli B."/>
            <person name="Roe B.A."/>
            <person name="Macmil S.L."/>
            <person name="Krasnoff S.B."/>
            <person name="Gibson D.M."/>
        </authorList>
    </citation>
    <scope>NUCLEOTIDE SEQUENCE [LARGE SCALE GENOMIC DNA]</scope>
    <source>
        <strain evidence="1 2">ARSEF 2575</strain>
    </source>
</reference>
<organism evidence="1 2">
    <name type="scientific">Metarhizium robertsii</name>
    <dbReference type="NCBI Taxonomy" id="568076"/>
    <lineage>
        <taxon>Eukaryota</taxon>
        <taxon>Fungi</taxon>
        <taxon>Dikarya</taxon>
        <taxon>Ascomycota</taxon>
        <taxon>Pezizomycotina</taxon>
        <taxon>Sordariomycetes</taxon>
        <taxon>Hypocreomycetidae</taxon>
        <taxon>Hypocreales</taxon>
        <taxon>Clavicipitaceae</taxon>
        <taxon>Metarhizium</taxon>
    </lineage>
</organism>
<dbReference type="EMBL" id="JELW01000020">
    <property type="protein sequence ID" value="EXU99227.1"/>
    <property type="molecule type" value="Genomic_DNA"/>
</dbReference>
<dbReference type="OrthoDB" id="2117718at2759"/>
<dbReference type="eggNOG" id="ENOG502SM9H">
    <property type="taxonomic scope" value="Eukaryota"/>
</dbReference>
<name>A0A014NC61_9HYPO</name>
<protein>
    <recommendedName>
        <fullName evidence="3">Taurine catabolism dioxygenase TauD</fullName>
    </recommendedName>
</protein>
<dbReference type="AlphaFoldDB" id="A0A014NC61"/>
<proteinExistence type="predicted"/>
<accession>A0A014NC61</accession>
<dbReference type="SUPFAM" id="SSF56059">
    <property type="entry name" value="Glutathione synthetase ATP-binding domain-like"/>
    <property type="match status" value="1"/>
</dbReference>
<sequence>MSSKESMATLMQQIHIGLGREGYVPVAHHHADKATYTQEHEAMQASLVNSCPAHLWPKNSHKAACPRPILMTKQHQTQLAELHEALTAAITDIVERWWTDKESRFPERMPLTSKEEDLLQWLEEQVSRGTLPKYAQCRGGWRPDFMIEDPCDDGLGIENFRITEINARFSFNGFMHQAYGQRALDDMGVKAHGLVAATSAARALDGLLGLFRVDVPLHLLKAEEKGMDIHMMMHDLQRRFGFRPRLITPADLRLLPDPENSSRQKLYCVVRTNGHSGSCALKTHHGEVVEEIVQLGLELHQRELLALEPEMLRQVCLLGFNDMRTLLLVHDKRMLGIVRQELGPLVARGVVTQAQAEVLDKGIAQTILAGSAELRQLLAKSRSCPKLRHQYILKPIRGGKGAGILFGDSISIDVWIHTLERMQTAGLGSEASYVVQRRITPRLYDMVLDSSGDRVQYPLVGTYHAVHGTLVGLGIWRTSGDRICAISTGGSWLCSVLRGD</sequence>